<dbReference type="Pfam" id="PF19657">
    <property type="entry name" value="DUF6160"/>
    <property type="match status" value="1"/>
</dbReference>
<sequence>MSEVQGQSGITLEMDLRLSADRLSYYDDGQGVHVEGIKIGSSESPGSAAFHRTRIDIGADAGLNLEYLVEDRRIEFADVRLAGAPGVSMGGLFFDHSLDGYFKLRSGGAVGGEGYTFDTAYTVTGGRLGYRTNGNAVFLDDVTMNFEALGVTLDVVGSTLQLAAPRVTGDWTVGAIRYSDDPAFHGRSHGADGSLLPSYGSLSATYDMTTSTGITAGGRQGEGLRIDNETTIHGASLEYIDDGYALALRDITGHYRIQDLRLDVTNDWQNRPADGLTLGKFEGDISVGSIEMGAGGNSVGSVNFRFIFEDHAFNGENYTNAFYLLGGGHQDAGPQGLRVAAEWSLKLADLSFTEDGNRVWVSGLQSWGRGDVTVNVTRNEVRNGTQFYDGLRVGFENLKAGYRINGMRVGSEDAPLQGGTELLLAMGVYPAYEFEMDGHITLGAGGASGDGLTVNSDIAIRNGRAAVMAAPYDDGSGEVPQKGLWLTDVTYDGHVRDMTIDMSEEGLVMETGEAWSTMDVGNVRVGTADDGESFGRLRLQSFEKGSTMVIAPGGAGNVCVGGTGATSTACSASGGMWEERGEQRITIGMKKILARAEGPDKRNAVLWETYRTPDGQGQGINGTGTGLLLNDIYTSDGEDLNGDGIVDNEFGVRANLAVDVYQTKVTKKQDGPDSLGVIGARGDEKIMDASAPHGYRYVSSTTAADRLNRPIGFAVKAEARFKELSINNVDLIHPVGGAQTVIYGATLQNFDIRSNLTATPIP</sequence>
<dbReference type="InterPro" id="IPR046158">
    <property type="entry name" value="DUF6160"/>
</dbReference>
<name>A0A3M2R934_9GAMM</name>
<feature type="domain" description="DUF6160" evidence="1">
    <location>
        <begin position="1"/>
        <end position="48"/>
    </location>
</feature>
<protein>
    <recommendedName>
        <fullName evidence="1">DUF6160 domain-containing protein</fullName>
    </recommendedName>
</protein>
<dbReference type="EMBL" id="QMDL01000005">
    <property type="protein sequence ID" value="RMJ01709.1"/>
    <property type="molecule type" value="Genomic_DNA"/>
</dbReference>
<evidence type="ECO:0000259" key="1">
    <source>
        <dbReference type="Pfam" id="PF19657"/>
    </source>
</evidence>
<proteinExistence type="predicted"/>
<accession>A0A3M2R934</accession>
<organism evidence="2 3">
    <name type="scientific">Marinobacter litoralis</name>
    <dbReference type="NCBI Taxonomy" id="187981"/>
    <lineage>
        <taxon>Bacteria</taxon>
        <taxon>Pseudomonadati</taxon>
        <taxon>Pseudomonadota</taxon>
        <taxon>Gammaproteobacteria</taxon>
        <taxon>Pseudomonadales</taxon>
        <taxon>Marinobacteraceae</taxon>
        <taxon>Marinobacter</taxon>
    </lineage>
</organism>
<dbReference type="RefSeq" id="WP_227537713.1">
    <property type="nucleotide sequence ID" value="NZ_QMDL01000005.1"/>
</dbReference>
<keyword evidence="3" id="KW-1185">Reference proteome</keyword>
<dbReference type="AlphaFoldDB" id="A0A3M2R934"/>
<comment type="caution">
    <text evidence="2">The sequence shown here is derived from an EMBL/GenBank/DDBJ whole genome shotgun (WGS) entry which is preliminary data.</text>
</comment>
<evidence type="ECO:0000313" key="3">
    <source>
        <dbReference type="Proteomes" id="UP000265903"/>
    </source>
</evidence>
<evidence type="ECO:0000313" key="2">
    <source>
        <dbReference type="EMBL" id="RMJ01709.1"/>
    </source>
</evidence>
<reference evidence="2 3" key="1">
    <citation type="submission" date="2018-08" db="EMBL/GenBank/DDBJ databases">
        <title>Whole Genome Sequence of the Moderate Halophilic Marine Bacterium Marinobacter litoralis Sw-45.</title>
        <authorList>
            <person name="Musa H."/>
        </authorList>
    </citation>
    <scope>NUCLEOTIDE SEQUENCE [LARGE SCALE GENOMIC DNA]</scope>
    <source>
        <strain evidence="2 3">Sw-45</strain>
    </source>
</reference>
<gene>
    <name evidence="2" type="ORF">DOQ08_02983</name>
</gene>
<dbReference type="Proteomes" id="UP000265903">
    <property type="component" value="Unassembled WGS sequence"/>
</dbReference>